<dbReference type="NCBIfam" id="NF008453">
    <property type="entry name" value="PRK11308.1"/>
    <property type="match status" value="2"/>
</dbReference>
<dbReference type="NCBIfam" id="NF007739">
    <property type="entry name" value="PRK10419.1"/>
    <property type="match status" value="2"/>
</dbReference>
<evidence type="ECO:0000313" key="8">
    <source>
        <dbReference type="Proteomes" id="UP000244441"/>
    </source>
</evidence>
<sequence length="572" mass="63446">MSLLDVNDLQVKFTTPEGIVTAVNKLSYKVNQGETLGIVGESGSGKSQSVFALMGLQAPNAIIQGSARFEQQELLNLPEQQLNQIRAKQISMIFQDPMTSLNPYMKVGEQLMEVLRLHKGLSKQQAYAESLAMLDAVKIPKAQQRMTMYPHEFSGGMCQRVMIAMALLCKPKLLIADEPSTALDVTVQAQIMQLLKELQKEFNTAVIMITHDLGVVAGICDNVLVMHNGEKQEYGSAENIFYRPQHPYTKSLLQAIPRLDKNQHTLSTVSDAATNTEQEPVVSAKKEKSTSDTQQAILDVQDIKVHFAITQKNAWPWSKPEILKAVDGISFQVYPGETLGIVGESGSGKSTLARAIIGLVKPTAGKVIWQGKDLSQLDKQAWQHERSNIQMIFQDPLGSLNPRMTVGDIVAEPLKTHFPELSKTERKQQVQAIMTKVGLSPNLINRYPHEFSGGQCQRIGIARALILKPKLIICDEPVSALDVSIQAQVINLLQELQQELGLSLIFIAHDLAVVKHISDRVLVMYKGNKMEMESADTLYDNPQHPYTQALLSAVPIPDPQIERNKTVQEYSE</sequence>
<dbReference type="InterPro" id="IPR027417">
    <property type="entry name" value="P-loop_NTPase"/>
</dbReference>
<dbReference type="RefSeq" id="WP_108602414.1">
    <property type="nucleotide sequence ID" value="NZ_CP026604.1"/>
</dbReference>
<evidence type="ECO:0000256" key="3">
    <source>
        <dbReference type="ARBA" id="ARBA00022741"/>
    </source>
</evidence>
<dbReference type="InterPro" id="IPR017871">
    <property type="entry name" value="ABC_transporter-like_CS"/>
</dbReference>
<dbReference type="Pfam" id="PF00005">
    <property type="entry name" value="ABC_tran"/>
    <property type="match status" value="2"/>
</dbReference>
<feature type="domain" description="ABC transporter" evidence="6">
    <location>
        <begin position="300"/>
        <end position="551"/>
    </location>
</feature>
<evidence type="ECO:0000256" key="1">
    <source>
        <dbReference type="ARBA" id="ARBA00005417"/>
    </source>
</evidence>
<keyword evidence="3" id="KW-0547">Nucleotide-binding</keyword>
<evidence type="ECO:0000256" key="4">
    <source>
        <dbReference type="ARBA" id="ARBA00022840"/>
    </source>
</evidence>
<dbReference type="CDD" id="cd03257">
    <property type="entry name" value="ABC_NikE_OppD_transporters"/>
    <property type="match status" value="2"/>
</dbReference>
<evidence type="ECO:0000256" key="5">
    <source>
        <dbReference type="SAM" id="MobiDB-lite"/>
    </source>
</evidence>
<feature type="compositionally biased region" description="Polar residues" evidence="5">
    <location>
        <begin position="268"/>
        <end position="278"/>
    </location>
</feature>
<comment type="similarity">
    <text evidence="1">Belongs to the ABC transporter superfamily.</text>
</comment>
<dbReference type="EMBL" id="CP026604">
    <property type="protein sequence ID" value="AWB66349.1"/>
    <property type="molecule type" value="Genomic_DNA"/>
</dbReference>
<dbReference type="InterPro" id="IPR003593">
    <property type="entry name" value="AAA+_ATPase"/>
</dbReference>
<feature type="region of interest" description="Disordered" evidence="5">
    <location>
        <begin position="268"/>
        <end position="288"/>
    </location>
</feature>
<dbReference type="PANTHER" id="PTHR43776:SF7">
    <property type="entry name" value="D,D-DIPEPTIDE TRANSPORT ATP-BINDING PROTEIN DDPF-RELATED"/>
    <property type="match status" value="1"/>
</dbReference>
<dbReference type="FunFam" id="3.40.50.300:FF:000016">
    <property type="entry name" value="Oligopeptide ABC transporter ATP-binding component"/>
    <property type="match status" value="2"/>
</dbReference>
<accession>A0A2S0VQ75</accession>
<dbReference type="GO" id="GO:0015833">
    <property type="term" value="P:peptide transport"/>
    <property type="evidence" value="ECO:0007669"/>
    <property type="project" value="InterPro"/>
</dbReference>
<keyword evidence="8" id="KW-1185">Reference proteome</keyword>
<evidence type="ECO:0000313" key="7">
    <source>
        <dbReference type="EMBL" id="AWB66349.1"/>
    </source>
</evidence>
<evidence type="ECO:0000259" key="6">
    <source>
        <dbReference type="PROSITE" id="PS50893"/>
    </source>
</evidence>
<reference evidence="7 8" key="1">
    <citation type="submission" date="2018-01" db="EMBL/GenBank/DDBJ databases">
        <title>Genome sequence of a Cantenovulum-like bacteria.</title>
        <authorList>
            <person name="Tan W.R."/>
            <person name="Lau N.-S."/>
            <person name="Go F."/>
            <person name="Amirul A.-A.A."/>
        </authorList>
    </citation>
    <scope>NUCLEOTIDE SEQUENCE [LARGE SCALE GENOMIC DNA]</scope>
    <source>
        <strain evidence="7 8">CCB-QB4</strain>
    </source>
</reference>
<keyword evidence="2" id="KW-0813">Transport</keyword>
<dbReference type="SMART" id="SM00382">
    <property type="entry name" value="AAA"/>
    <property type="match status" value="2"/>
</dbReference>
<dbReference type="AlphaFoldDB" id="A0A2S0VQ75"/>
<dbReference type="KEGG" id="cate:C2869_07840"/>
<feature type="domain" description="ABC transporter" evidence="6">
    <location>
        <begin position="4"/>
        <end position="253"/>
    </location>
</feature>
<dbReference type="PROSITE" id="PS00211">
    <property type="entry name" value="ABC_TRANSPORTER_1"/>
    <property type="match status" value="2"/>
</dbReference>
<dbReference type="GO" id="GO:0016887">
    <property type="term" value="F:ATP hydrolysis activity"/>
    <property type="evidence" value="ECO:0007669"/>
    <property type="project" value="InterPro"/>
</dbReference>
<proteinExistence type="inferred from homology"/>
<dbReference type="PANTHER" id="PTHR43776">
    <property type="entry name" value="TRANSPORT ATP-BINDING PROTEIN"/>
    <property type="match status" value="1"/>
</dbReference>
<dbReference type="InterPro" id="IPR013563">
    <property type="entry name" value="Oligopep_ABC_C"/>
</dbReference>
<evidence type="ECO:0000256" key="2">
    <source>
        <dbReference type="ARBA" id="ARBA00022448"/>
    </source>
</evidence>
<dbReference type="GO" id="GO:0005524">
    <property type="term" value="F:ATP binding"/>
    <property type="evidence" value="ECO:0007669"/>
    <property type="project" value="UniProtKB-KW"/>
</dbReference>
<dbReference type="PROSITE" id="PS50893">
    <property type="entry name" value="ABC_TRANSPORTER_2"/>
    <property type="match status" value="2"/>
</dbReference>
<keyword evidence="4 7" id="KW-0067">ATP-binding</keyword>
<dbReference type="SUPFAM" id="SSF52540">
    <property type="entry name" value="P-loop containing nucleoside triphosphate hydrolases"/>
    <property type="match status" value="2"/>
</dbReference>
<name>A0A2S0VQ75_9ALTE</name>
<protein>
    <submittedName>
        <fullName evidence="7">ABC transporter ATP-binding protein</fullName>
    </submittedName>
</protein>
<dbReference type="Pfam" id="PF08352">
    <property type="entry name" value="oligo_HPY"/>
    <property type="match status" value="2"/>
</dbReference>
<gene>
    <name evidence="7" type="ORF">C2869_07840</name>
</gene>
<dbReference type="GO" id="GO:0055085">
    <property type="term" value="P:transmembrane transport"/>
    <property type="evidence" value="ECO:0007669"/>
    <property type="project" value="UniProtKB-ARBA"/>
</dbReference>
<dbReference type="OrthoDB" id="9784450at2"/>
<dbReference type="InterPro" id="IPR003439">
    <property type="entry name" value="ABC_transporter-like_ATP-bd"/>
</dbReference>
<dbReference type="Proteomes" id="UP000244441">
    <property type="component" value="Chromosome"/>
</dbReference>
<organism evidence="7 8">
    <name type="scientific">Saccharobesus litoralis</name>
    <dbReference type="NCBI Taxonomy" id="2172099"/>
    <lineage>
        <taxon>Bacteria</taxon>
        <taxon>Pseudomonadati</taxon>
        <taxon>Pseudomonadota</taxon>
        <taxon>Gammaproteobacteria</taxon>
        <taxon>Alteromonadales</taxon>
        <taxon>Alteromonadaceae</taxon>
        <taxon>Saccharobesus</taxon>
    </lineage>
</organism>
<dbReference type="Gene3D" id="3.40.50.300">
    <property type="entry name" value="P-loop containing nucleotide triphosphate hydrolases"/>
    <property type="match status" value="2"/>
</dbReference>
<dbReference type="InterPro" id="IPR050319">
    <property type="entry name" value="ABC_transp_ATP-bind"/>
</dbReference>